<evidence type="ECO:0000256" key="1">
    <source>
        <dbReference type="SAM" id="MobiDB-lite"/>
    </source>
</evidence>
<comment type="caution">
    <text evidence="2">The sequence shown here is derived from an EMBL/GenBank/DDBJ whole genome shotgun (WGS) entry which is preliminary data.</text>
</comment>
<name>A0AA88AKN9_FICCA</name>
<feature type="compositionally biased region" description="Basic and acidic residues" evidence="1">
    <location>
        <begin position="70"/>
        <end position="86"/>
    </location>
</feature>
<feature type="region of interest" description="Disordered" evidence="1">
    <location>
        <begin position="1"/>
        <end position="34"/>
    </location>
</feature>
<evidence type="ECO:0000313" key="3">
    <source>
        <dbReference type="Proteomes" id="UP001187192"/>
    </source>
</evidence>
<protein>
    <submittedName>
        <fullName evidence="2">Uncharacterized protein</fullName>
    </submittedName>
</protein>
<keyword evidence="3" id="KW-1185">Reference proteome</keyword>
<feature type="region of interest" description="Disordered" evidence="1">
    <location>
        <begin position="51"/>
        <end position="86"/>
    </location>
</feature>
<dbReference type="EMBL" id="BTGU01000041">
    <property type="protein sequence ID" value="GMN52447.1"/>
    <property type="molecule type" value="Genomic_DNA"/>
</dbReference>
<dbReference type="AlphaFoldDB" id="A0AA88AKN9"/>
<gene>
    <name evidence="2" type="ORF">TIFTF001_021597</name>
</gene>
<feature type="compositionally biased region" description="Low complexity" evidence="1">
    <location>
        <begin position="17"/>
        <end position="29"/>
    </location>
</feature>
<reference evidence="2" key="1">
    <citation type="submission" date="2023-07" db="EMBL/GenBank/DDBJ databases">
        <title>draft genome sequence of fig (Ficus carica).</title>
        <authorList>
            <person name="Takahashi T."/>
            <person name="Nishimura K."/>
        </authorList>
    </citation>
    <scope>NUCLEOTIDE SEQUENCE</scope>
</reference>
<dbReference type="Proteomes" id="UP001187192">
    <property type="component" value="Unassembled WGS sequence"/>
</dbReference>
<proteinExistence type="predicted"/>
<accession>A0AA88AKN9</accession>
<sequence>MNKLTSSVDKEARLPSRRTSTSRRSTSLLGQSECKNQLEDNLDRLDTQINPIPCQVEPKPSDSRNQLESQPEHLSEVNAQKDHETS</sequence>
<evidence type="ECO:0000313" key="2">
    <source>
        <dbReference type="EMBL" id="GMN52447.1"/>
    </source>
</evidence>
<organism evidence="2 3">
    <name type="scientific">Ficus carica</name>
    <name type="common">Common fig</name>
    <dbReference type="NCBI Taxonomy" id="3494"/>
    <lineage>
        <taxon>Eukaryota</taxon>
        <taxon>Viridiplantae</taxon>
        <taxon>Streptophyta</taxon>
        <taxon>Embryophyta</taxon>
        <taxon>Tracheophyta</taxon>
        <taxon>Spermatophyta</taxon>
        <taxon>Magnoliopsida</taxon>
        <taxon>eudicotyledons</taxon>
        <taxon>Gunneridae</taxon>
        <taxon>Pentapetalae</taxon>
        <taxon>rosids</taxon>
        <taxon>fabids</taxon>
        <taxon>Rosales</taxon>
        <taxon>Moraceae</taxon>
        <taxon>Ficeae</taxon>
        <taxon>Ficus</taxon>
    </lineage>
</organism>